<dbReference type="InterPro" id="IPR005311">
    <property type="entry name" value="PBP_dimer"/>
</dbReference>
<dbReference type="PANTHER" id="PTHR30627">
    <property type="entry name" value="PEPTIDOGLYCAN D,D-TRANSPEPTIDASE"/>
    <property type="match status" value="1"/>
</dbReference>
<dbReference type="PANTHER" id="PTHR30627:SF1">
    <property type="entry name" value="PEPTIDOGLYCAN D,D-TRANSPEPTIDASE FTSI"/>
    <property type="match status" value="1"/>
</dbReference>
<keyword evidence="3" id="KW-0812">Transmembrane</keyword>
<sequence length="569" mass="63357">MIKAGNFKPRFIFLYCLTTLLGLLIIGRLFDLQIVKAESYKERANRQFVTPKNLLFNRGAIYFSNKDDVRPVAASMQLTYKITINPKQITEPEVVFEKLNQITEIDQADFLKKVEKKLDPYEEIKTRLDEVTAKQIENLKITGVSVYKEKWRFYPGGDSASQVLGFIGFKGDKLIGRYGIERQYEDVLSRTNDGAYVNFFAEVFSAIGKNVSKNNVEGDIVLSIDSNVQKFAEEQVDDITTKYAAEMAGVIVMDPQTGEIIAMASSPRFNPNDFKDVESLGLFQNPLVERVYEYGSVIKPLVVAAAIDEGVITPETRYTDNGSVTVADKTIKNFDGKARGNVPMQTVLDQSLNTGMVFIEQKMGTQLFRSKMLNYEFDKKTGIDLPGEVVGLIANLKGPSPVGYATASFGQGIAFSSITAAKAFSSIANGGYLVTPTITKGYANKSGEIIPFEKTTPKQVLKPETSKTVTDMLVHVFEQYGNGAYKMEHYSIAAKTGTAQIAKEGASGYEEDKYTHSFFAFFPASKPKYLVFYTLRNPRGASFASQTLIGPFTELAKYLIHYYQIPPDR</sequence>
<comment type="subcellular location">
    <subcellularLocation>
        <location evidence="1">Membrane</location>
    </subcellularLocation>
</comment>
<dbReference type="Proteomes" id="UP000179686">
    <property type="component" value="Unassembled WGS sequence"/>
</dbReference>
<dbReference type="Gene3D" id="3.40.710.10">
    <property type="entry name" value="DD-peptidase/beta-lactamase superfamily"/>
    <property type="match status" value="1"/>
</dbReference>
<organism evidence="6 7">
    <name type="scientific">Candidatus Nomurabacteria bacterium RIFCSPHIGHO2_02_FULL_38_15</name>
    <dbReference type="NCBI Taxonomy" id="1801752"/>
    <lineage>
        <taxon>Bacteria</taxon>
        <taxon>Candidatus Nomuraibacteriota</taxon>
    </lineage>
</organism>
<gene>
    <name evidence="6" type="ORF">A3J61_01175</name>
</gene>
<evidence type="ECO:0000256" key="2">
    <source>
        <dbReference type="ARBA" id="ARBA00023136"/>
    </source>
</evidence>
<dbReference type="Gene3D" id="3.90.1310.10">
    <property type="entry name" value="Penicillin-binding protein 2a (Domain 2)"/>
    <property type="match status" value="1"/>
</dbReference>
<dbReference type="Pfam" id="PF03717">
    <property type="entry name" value="PBP_dimer"/>
    <property type="match status" value="1"/>
</dbReference>
<feature type="transmembrane region" description="Helical" evidence="3">
    <location>
        <begin position="12"/>
        <end position="30"/>
    </location>
</feature>
<evidence type="ECO:0000259" key="5">
    <source>
        <dbReference type="Pfam" id="PF03717"/>
    </source>
</evidence>
<evidence type="ECO:0000256" key="3">
    <source>
        <dbReference type="SAM" id="Phobius"/>
    </source>
</evidence>
<keyword evidence="2 3" id="KW-0472">Membrane</keyword>
<evidence type="ECO:0000313" key="6">
    <source>
        <dbReference type="EMBL" id="OGI72562.1"/>
    </source>
</evidence>
<name>A0A1F6VSK1_9BACT</name>
<dbReference type="SUPFAM" id="SSF56519">
    <property type="entry name" value="Penicillin binding protein dimerisation domain"/>
    <property type="match status" value="1"/>
</dbReference>
<dbReference type="InterPro" id="IPR012338">
    <property type="entry name" value="Beta-lactam/transpept-like"/>
</dbReference>
<reference evidence="6 7" key="1">
    <citation type="journal article" date="2016" name="Nat. Commun.">
        <title>Thousands of microbial genomes shed light on interconnected biogeochemical processes in an aquifer system.</title>
        <authorList>
            <person name="Anantharaman K."/>
            <person name="Brown C.T."/>
            <person name="Hug L.A."/>
            <person name="Sharon I."/>
            <person name="Castelle C.J."/>
            <person name="Probst A.J."/>
            <person name="Thomas B.C."/>
            <person name="Singh A."/>
            <person name="Wilkins M.J."/>
            <person name="Karaoz U."/>
            <person name="Brodie E.L."/>
            <person name="Williams K.H."/>
            <person name="Hubbard S.S."/>
            <person name="Banfield J.F."/>
        </authorList>
    </citation>
    <scope>NUCLEOTIDE SEQUENCE [LARGE SCALE GENOMIC DNA]</scope>
</reference>
<dbReference type="SUPFAM" id="SSF56601">
    <property type="entry name" value="beta-lactamase/transpeptidase-like"/>
    <property type="match status" value="1"/>
</dbReference>
<dbReference type="EMBL" id="MFUC01000004">
    <property type="protein sequence ID" value="OGI72562.1"/>
    <property type="molecule type" value="Genomic_DNA"/>
</dbReference>
<protein>
    <recommendedName>
        <fullName evidence="8">Penicillin-binding protein transpeptidase domain-containing protein</fullName>
    </recommendedName>
</protein>
<dbReference type="GO" id="GO:0008658">
    <property type="term" value="F:penicillin binding"/>
    <property type="evidence" value="ECO:0007669"/>
    <property type="project" value="InterPro"/>
</dbReference>
<evidence type="ECO:0000256" key="1">
    <source>
        <dbReference type="ARBA" id="ARBA00004370"/>
    </source>
</evidence>
<dbReference type="GO" id="GO:0071555">
    <property type="term" value="P:cell wall organization"/>
    <property type="evidence" value="ECO:0007669"/>
    <property type="project" value="TreeGrafter"/>
</dbReference>
<evidence type="ECO:0000259" key="4">
    <source>
        <dbReference type="Pfam" id="PF00905"/>
    </source>
</evidence>
<dbReference type="InterPro" id="IPR050515">
    <property type="entry name" value="Beta-lactam/transpept"/>
</dbReference>
<dbReference type="Pfam" id="PF00905">
    <property type="entry name" value="Transpeptidase"/>
    <property type="match status" value="1"/>
</dbReference>
<proteinExistence type="predicted"/>
<dbReference type="InterPro" id="IPR036138">
    <property type="entry name" value="PBP_dimer_sf"/>
</dbReference>
<comment type="caution">
    <text evidence="6">The sequence shown here is derived from an EMBL/GenBank/DDBJ whole genome shotgun (WGS) entry which is preliminary data.</text>
</comment>
<dbReference type="STRING" id="1801752.A3J61_01175"/>
<feature type="domain" description="Penicillin-binding protein transpeptidase" evidence="4">
    <location>
        <begin position="249"/>
        <end position="542"/>
    </location>
</feature>
<dbReference type="Gene3D" id="3.30.450.330">
    <property type="match status" value="1"/>
</dbReference>
<evidence type="ECO:0008006" key="8">
    <source>
        <dbReference type="Google" id="ProtNLM"/>
    </source>
</evidence>
<keyword evidence="3" id="KW-1133">Transmembrane helix</keyword>
<dbReference type="InterPro" id="IPR001460">
    <property type="entry name" value="PCN-bd_Tpept"/>
</dbReference>
<feature type="domain" description="Penicillin-binding protein dimerisation" evidence="5">
    <location>
        <begin position="58"/>
        <end position="194"/>
    </location>
</feature>
<evidence type="ECO:0000313" key="7">
    <source>
        <dbReference type="Proteomes" id="UP000179686"/>
    </source>
</evidence>
<accession>A0A1F6VSK1</accession>
<dbReference type="AlphaFoldDB" id="A0A1F6VSK1"/>
<dbReference type="GO" id="GO:0005886">
    <property type="term" value="C:plasma membrane"/>
    <property type="evidence" value="ECO:0007669"/>
    <property type="project" value="TreeGrafter"/>
</dbReference>